<accession>A0AAF0GCH7</accession>
<keyword evidence="2" id="KW-0238">DNA-binding</keyword>
<proteinExistence type="predicted"/>
<evidence type="ECO:0000256" key="2">
    <source>
        <dbReference type="ARBA" id="ARBA00023125"/>
    </source>
</evidence>
<dbReference type="InterPro" id="IPR001471">
    <property type="entry name" value="AP2/ERF_dom"/>
</dbReference>
<keyword evidence="3" id="KW-0804">Transcription</keyword>
<evidence type="ECO:0000256" key="1">
    <source>
        <dbReference type="ARBA" id="ARBA00023015"/>
    </source>
</evidence>
<dbReference type="SUPFAM" id="SSF54171">
    <property type="entry name" value="DNA-binding domain"/>
    <property type="match status" value="1"/>
</dbReference>
<reference evidence="5 6" key="1">
    <citation type="submission" date="2023-03" db="EMBL/GenBank/DDBJ databases">
        <title>Comparative analysis of effectiveness for phage cocktail development against multiple Salmonella serovars and its biofilm control activity.</title>
        <authorList>
            <person name="Ribeiro J.M."/>
            <person name="Pereira G.N."/>
            <person name="Durli I."/>
            <person name="Teixeira G.M."/>
            <person name="Bertozzi M.M."/>
            <person name="Verri W.A."/>
            <person name="Kobayashi R.K.T."/>
            <person name="Nakazato G."/>
        </authorList>
    </citation>
    <scope>NUCLEOTIDE SEQUENCE [LARGE SCALE GENOMIC DNA]</scope>
</reference>
<dbReference type="InterPro" id="IPR036955">
    <property type="entry name" value="AP2/ERF_dom_sf"/>
</dbReference>
<dbReference type="SUPFAM" id="SSF54060">
    <property type="entry name" value="His-Me finger endonucleases"/>
    <property type="match status" value="1"/>
</dbReference>
<keyword evidence="6" id="KW-1185">Reference proteome</keyword>
<dbReference type="GO" id="GO:0003677">
    <property type="term" value="F:DNA binding"/>
    <property type="evidence" value="ECO:0007669"/>
    <property type="project" value="UniProtKB-KW"/>
</dbReference>
<dbReference type="Proteomes" id="UP001243531">
    <property type="component" value="Segment"/>
</dbReference>
<evidence type="ECO:0000259" key="4">
    <source>
        <dbReference type="SMART" id="SM00380"/>
    </source>
</evidence>
<feature type="domain" description="AP2/ERF" evidence="4">
    <location>
        <begin position="107"/>
        <end position="163"/>
    </location>
</feature>
<organism evidence="5 6">
    <name type="scientific">Salmonella phage phA11</name>
    <dbReference type="NCBI Taxonomy" id="3038307"/>
    <lineage>
        <taxon>Viruses</taxon>
        <taxon>Duplodnaviria</taxon>
        <taxon>Heunggongvirae</taxon>
        <taxon>Uroviricota</taxon>
        <taxon>Caudoviricetes</taxon>
        <taxon>Demerecviridae</taxon>
        <taxon>Markadamsvirinae</taxon>
        <taxon>Tequintavirus</taxon>
        <taxon>Tequintavirus phA11</taxon>
    </lineage>
</organism>
<evidence type="ECO:0000313" key="5">
    <source>
        <dbReference type="EMBL" id="WGG14299.1"/>
    </source>
</evidence>
<dbReference type="InterPro" id="IPR016177">
    <property type="entry name" value="DNA-bd_dom_sf"/>
</dbReference>
<dbReference type="Gene3D" id="3.90.75.20">
    <property type="match status" value="1"/>
</dbReference>
<dbReference type="Gene3D" id="3.30.730.10">
    <property type="entry name" value="AP2/ERF domain"/>
    <property type="match status" value="1"/>
</dbReference>
<evidence type="ECO:0000313" key="6">
    <source>
        <dbReference type="Proteomes" id="UP001243531"/>
    </source>
</evidence>
<evidence type="ECO:0000256" key="3">
    <source>
        <dbReference type="ARBA" id="ARBA00023163"/>
    </source>
</evidence>
<protein>
    <recommendedName>
        <fullName evidence="4">AP2/ERF domain-containing protein</fullName>
    </recommendedName>
</protein>
<dbReference type="EMBL" id="OQ680478">
    <property type="protein sequence ID" value="WGG14299.1"/>
    <property type="molecule type" value="Genomic_DNA"/>
</dbReference>
<dbReference type="Pfam" id="PF13392">
    <property type="entry name" value="HNH_3"/>
    <property type="match status" value="1"/>
</dbReference>
<dbReference type="InterPro" id="IPR044925">
    <property type="entry name" value="His-Me_finger_sf"/>
</dbReference>
<dbReference type="GO" id="GO:0003700">
    <property type="term" value="F:DNA-binding transcription factor activity"/>
    <property type="evidence" value="ECO:0007669"/>
    <property type="project" value="InterPro"/>
</dbReference>
<name>A0AAF0GCH7_9CAUD</name>
<sequence>MANPRVTVEYLWNRYDYRDGLLINKQTRGRMKTGVPAGTPNKAGYLRVTLFQRQEYVHRLIFFMFNNYWPKEIDHIDRDVSNNRIENLRDCSRSQNMANRSSPNTVRGVHFNGSSYIARIGNPFSRKTEYIGSYPTEEIAAKAYDIKAKEYFGDFAVLNFPEE</sequence>
<keyword evidence="1" id="KW-0805">Transcription regulation</keyword>
<dbReference type="SMART" id="SM00380">
    <property type="entry name" value="AP2"/>
    <property type="match status" value="1"/>
</dbReference>
<dbReference type="InterPro" id="IPR003615">
    <property type="entry name" value="HNH_nuc"/>
</dbReference>